<feature type="repeat" description="TPR" evidence="2">
    <location>
        <begin position="86"/>
        <end position="119"/>
    </location>
</feature>
<dbReference type="InterPro" id="IPR011990">
    <property type="entry name" value="TPR-like_helical_dom_sf"/>
</dbReference>
<dbReference type="STRING" id="6573.A0A210Q994"/>
<keyword evidence="2" id="KW-0802">TPR repeat</keyword>
<dbReference type="InterPro" id="IPR025799">
    <property type="entry name" value="Arg_MeTrfase"/>
</dbReference>
<dbReference type="PROSITE" id="PS50005">
    <property type="entry name" value="TPR"/>
    <property type="match status" value="1"/>
</dbReference>
<evidence type="ECO:0000256" key="3">
    <source>
        <dbReference type="PROSITE-ProRule" id="PRU01015"/>
    </source>
</evidence>
<dbReference type="GO" id="GO:0042054">
    <property type="term" value="F:histone methyltransferase activity"/>
    <property type="evidence" value="ECO:0007669"/>
    <property type="project" value="TreeGrafter"/>
</dbReference>
<dbReference type="InterPro" id="IPR019734">
    <property type="entry name" value="TPR_rpt"/>
</dbReference>
<dbReference type="PANTHER" id="PTHR11006">
    <property type="entry name" value="PROTEIN ARGININE N-METHYLTRANSFERASE"/>
    <property type="match status" value="1"/>
</dbReference>
<protein>
    <submittedName>
        <fullName evidence="4">Protein arginine N-methyltransferase 10</fullName>
    </submittedName>
</protein>
<sequence length="610" mass="68739">MEDGGVRQVTKISLASARSCLSKKRYGRAFANFLLFLKLAPENHDDVLEDFVMTMRLWTESLEREGRIEDLFKCFDQACEILPDNESILNNIGAQLFRLGYAEEAVLYIRKSLHLNPEYLAARENLENICSHLVERWHFRMLNDVRRNCAYRSAIQTAVQSGYHTVLDIGTGSGLLSLFAIESGAGDVTACEKSKTMFEIAQDVFQENSALHKVRLVRELSTDLTIPRDLPGRVSLVVTETFDAALFGERIISTLQHAWKNLLMPPTSRLRSKVIPSGATLYICAVESEAIRTQNRFLYPGLHKLDIGGVSIVCTTGTVADEPYTTENLTRLRRGYKMLSEPSLLTCINFNDPLELDIIASGIEWQATLPVTSIGKLDAIVFWFDLHLDDDVSITTNPSMENCWEQAIFPVLPSHFHQSCCGMSHDTKHGFIIREGDSLHVKFSLGENCLWLVSCHCCHDNDDSVPYMPMADVICPPQVTEQYLMDRTEIDKLNNLYYNKMFSQAIDKQMSLLNSVDSLRILDFCGGLSPLCLQTLKGSNHHGIVIAREGLHDVIWKLMSVNGIDRDRLLLVEPSNLSEVEGECQLILCDIIEQCGILKQQVLEDIALLR</sequence>
<organism evidence="4 5">
    <name type="scientific">Mizuhopecten yessoensis</name>
    <name type="common">Japanese scallop</name>
    <name type="synonym">Patinopecten yessoensis</name>
    <dbReference type="NCBI Taxonomy" id="6573"/>
    <lineage>
        <taxon>Eukaryota</taxon>
        <taxon>Metazoa</taxon>
        <taxon>Spiralia</taxon>
        <taxon>Lophotrochozoa</taxon>
        <taxon>Mollusca</taxon>
        <taxon>Bivalvia</taxon>
        <taxon>Autobranchia</taxon>
        <taxon>Pteriomorphia</taxon>
        <taxon>Pectinida</taxon>
        <taxon>Pectinoidea</taxon>
        <taxon>Pectinidae</taxon>
        <taxon>Mizuhopecten</taxon>
    </lineage>
</organism>
<name>A0A210Q994_MIZYE</name>
<dbReference type="AlphaFoldDB" id="A0A210Q994"/>
<keyword evidence="1 3" id="KW-0949">S-adenosyl-L-methionine</keyword>
<evidence type="ECO:0000256" key="2">
    <source>
        <dbReference type="PROSITE-ProRule" id="PRU00339"/>
    </source>
</evidence>
<accession>A0A210Q994</accession>
<keyword evidence="5" id="KW-1185">Reference proteome</keyword>
<dbReference type="GO" id="GO:0016274">
    <property type="term" value="F:protein-arginine N-methyltransferase activity"/>
    <property type="evidence" value="ECO:0007669"/>
    <property type="project" value="InterPro"/>
</dbReference>
<dbReference type="GO" id="GO:0032259">
    <property type="term" value="P:methylation"/>
    <property type="evidence" value="ECO:0007669"/>
    <property type="project" value="UniProtKB-KW"/>
</dbReference>
<proteinExistence type="predicted"/>
<dbReference type="CDD" id="cd02440">
    <property type="entry name" value="AdoMet_MTases"/>
    <property type="match status" value="1"/>
</dbReference>
<dbReference type="Gene3D" id="2.70.160.11">
    <property type="entry name" value="Hnrnp arginine n-methyltransferase1"/>
    <property type="match status" value="1"/>
</dbReference>
<comment type="caution">
    <text evidence="4">The sequence shown here is derived from an EMBL/GenBank/DDBJ whole genome shotgun (WGS) entry which is preliminary data.</text>
</comment>
<dbReference type="SUPFAM" id="SSF53335">
    <property type="entry name" value="S-adenosyl-L-methionine-dependent methyltransferases"/>
    <property type="match status" value="1"/>
</dbReference>
<dbReference type="Proteomes" id="UP000242188">
    <property type="component" value="Unassembled WGS sequence"/>
</dbReference>
<evidence type="ECO:0000313" key="4">
    <source>
        <dbReference type="EMBL" id="OWF45301.1"/>
    </source>
</evidence>
<reference evidence="4 5" key="1">
    <citation type="journal article" date="2017" name="Nat. Ecol. Evol.">
        <title>Scallop genome provides insights into evolution of bilaterian karyotype and development.</title>
        <authorList>
            <person name="Wang S."/>
            <person name="Zhang J."/>
            <person name="Jiao W."/>
            <person name="Li J."/>
            <person name="Xun X."/>
            <person name="Sun Y."/>
            <person name="Guo X."/>
            <person name="Huan P."/>
            <person name="Dong B."/>
            <person name="Zhang L."/>
            <person name="Hu X."/>
            <person name="Sun X."/>
            <person name="Wang J."/>
            <person name="Zhao C."/>
            <person name="Wang Y."/>
            <person name="Wang D."/>
            <person name="Huang X."/>
            <person name="Wang R."/>
            <person name="Lv J."/>
            <person name="Li Y."/>
            <person name="Zhang Z."/>
            <person name="Liu B."/>
            <person name="Lu W."/>
            <person name="Hui Y."/>
            <person name="Liang J."/>
            <person name="Zhou Z."/>
            <person name="Hou R."/>
            <person name="Li X."/>
            <person name="Liu Y."/>
            <person name="Li H."/>
            <person name="Ning X."/>
            <person name="Lin Y."/>
            <person name="Zhao L."/>
            <person name="Xing Q."/>
            <person name="Dou J."/>
            <person name="Li Y."/>
            <person name="Mao J."/>
            <person name="Guo H."/>
            <person name="Dou H."/>
            <person name="Li T."/>
            <person name="Mu C."/>
            <person name="Jiang W."/>
            <person name="Fu Q."/>
            <person name="Fu X."/>
            <person name="Miao Y."/>
            <person name="Liu J."/>
            <person name="Yu Q."/>
            <person name="Li R."/>
            <person name="Liao H."/>
            <person name="Li X."/>
            <person name="Kong Y."/>
            <person name="Jiang Z."/>
            <person name="Chourrout D."/>
            <person name="Li R."/>
            <person name="Bao Z."/>
        </authorList>
    </citation>
    <scope>NUCLEOTIDE SEQUENCE [LARGE SCALE GENOMIC DNA]</scope>
    <source>
        <strain evidence="4 5">PY_sf001</strain>
    </source>
</reference>
<dbReference type="Pfam" id="PF06325">
    <property type="entry name" value="PrmA"/>
    <property type="match status" value="1"/>
</dbReference>
<dbReference type="OrthoDB" id="5980806at2759"/>
<dbReference type="Gene3D" id="1.25.40.10">
    <property type="entry name" value="Tetratricopeptide repeat domain"/>
    <property type="match status" value="1"/>
</dbReference>
<evidence type="ECO:0000313" key="5">
    <source>
        <dbReference type="Proteomes" id="UP000242188"/>
    </source>
</evidence>
<gene>
    <name evidence="4" type="ORF">KP79_PYT12747</name>
</gene>
<dbReference type="PROSITE" id="PS51678">
    <property type="entry name" value="SAM_MT_PRMT"/>
    <property type="match status" value="1"/>
</dbReference>
<dbReference type="GO" id="GO:0005634">
    <property type="term" value="C:nucleus"/>
    <property type="evidence" value="ECO:0007669"/>
    <property type="project" value="TreeGrafter"/>
</dbReference>
<keyword evidence="3 4" id="KW-0808">Transferase</keyword>
<dbReference type="EMBL" id="NEDP02004526">
    <property type="protein sequence ID" value="OWF45301.1"/>
    <property type="molecule type" value="Genomic_DNA"/>
</dbReference>
<evidence type="ECO:0000256" key="1">
    <source>
        <dbReference type="ARBA" id="ARBA00022691"/>
    </source>
</evidence>
<dbReference type="PANTHER" id="PTHR11006:SF60">
    <property type="entry name" value="PROTEIN ARGININE N-METHYLTRANSFERASE 9"/>
    <property type="match status" value="1"/>
</dbReference>
<dbReference type="Gene3D" id="3.40.50.150">
    <property type="entry name" value="Vaccinia Virus protein VP39"/>
    <property type="match status" value="1"/>
</dbReference>
<dbReference type="SUPFAM" id="SSF48452">
    <property type="entry name" value="TPR-like"/>
    <property type="match status" value="1"/>
</dbReference>
<dbReference type="InterPro" id="IPR029063">
    <property type="entry name" value="SAM-dependent_MTases_sf"/>
</dbReference>
<keyword evidence="3 4" id="KW-0489">Methyltransferase</keyword>